<protein>
    <submittedName>
        <fullName evidence="3">Glycopeptide antibiotics resistance protein</fullName>
    </submittedName>
</protein>
<name>A0A4Q7NXM6_9FIRM</name>
<dbReference type="InterPro" id="IPR053150">
    <property type="entry name" value="Teicoplanin_resist-assoc"/>
</dbReference>
<comment type="caution">
    <text evidence="3">The sequence shown here is derived from an EMBL/GenBank/DDBJ whole genome shotgun (WGS) entry which is preliminary data.</text>
</comment>
<feature type="transmembrane region" description="Helical" evidence="1">
    <location>
        <begin position="125"/>
        <end position="143"/>
    </location>
</feature>
<keyword evidence="1" id="KW-0472">Membrane</keyword>
<evidence type="ECO:0000313" key="4">
    <source>
        <dbReference type="Proteomes" id="UP000292927"/>
    </source>
</evidence>
<dbReference type="PANTHER" id="PTHR36834">
    <property type="entry name" value="MEMBRANE PROTEIN-RELATED"/>
    <property type="match status" value="1"/>
</dbReference>
<proteinExistence type="predicted"/>
<dbReference type="AlphaFoldDB" id="A0A4Q7NXM6"/>
<dbReference type="InterPro" id="IPR006976">
    <property type="entry name" value="VanZ-like"/>
</dbReference>
<keyword evidence="1" id="KW-0812">Transmembrane</keyword>
<dbReference type="Pfam" id="PF04892">
    <property type="entry name" value="VanZ"/>
    <property type="match status" value="1"/>
</dbReference>
<sequence>MKKKKNSRWLLFAGFAAYLVLLLYLTMFAEMLGRTGAHRGYTYNLEPFREIRRFIRYAHVLGFPAVFMNLAGNVLAFMPLGFMTPVLWKRLRSFWLVALISLAASLCIETVQLAFQVGSFDVDDILLNTIGGMLGYGAYRLFLRGGD</sequence>
<dbReference type="RefSeq" id="WP_243647620.1">
    <property type="nucleotide sequence ID" value="NZ_SGXF01000010.1"/>
</dbReference>
<dbReference type="EMBL" id="SGXF01000010">
    <property type="protein sequence ID" value="RZS92143.1"/>
    <property type="molecule type" value="Genomic_DNA"/>
</dbReference>
<feature type="transmembrane region" description="Helical" evidence="1">
    <location>
        <begin position="61"/>
        <end position="82"/>
    </location>
</feature>
<feature type="transmembrane region" description="Helical" evidence="1">
    <location>
        <begin position="94"/>
        <end position="113"/>
    </location>
</feature>
<reference evidence="3 4" key="1">
    <citation type="submission" date="2019-02" db="EMBL/GenBank/DDBJ databases">
        <title>Genomic Encyclopedia of Type Strains, Phase IV (KMG-IV): sequencing the most valuable type-strain genomes for metagenomic binning, comparative biology and taxonomic classification.</title>
        <authorList>
            <person name="Goeker M."/>
        </authorList>
    </citation>
    <scope>NUCLEOTIDE SEQUENCE [LARGE SCALE GENOMIC DNA]</scope>
    <source>
        <strain evidence="3 4">DSM 29486</strain>
    </source>
</reference>
<dbReference type="Proteomes" id="UP000292927">
    <property type="component" value="Unassembled WGS sequence"/>
</dbReference>
<keyword evidence="4" id="KW-1185">Reference proteome</keyword>
<accession>A0A4Q7NXM6</accession>
<evidence type="ECO:0000313" key="3">
    <source>
        <dbReference type="EMBL" id="RZS92143.1"/>
    </source>
</evidence>
<dbReference type="PANTHER" id="PTHR36834:SF1">
    <property type="entry name" value="INTEGRAL MEMBRANE PROTEIN"/>
    <property type="match status" value="1"/>
</dbReference>
<feature type="domain" description="VanZ-like" evidence="2">
    <location>
        <begin position="15"/>
        <end position="142"/>
    </location>
</feature>
<gene>
    <name evidence="3" type="ORF">EV209_3266</name>
</gene>
<organism evidence="3 4">
    <name type="scientific">Cuneatibacter caecimuris</name>
    <dbReference type="NCBI Taxonomy" id="1796618"/>
    <lineage>
        <taxon>Bacteria</taxon>
        <taxon>Bacillati</taxon>
        <taxon>Bacillota</taxon>
        <taxon>Clostridia</taxon>
        <taxon>Lachnospirales</taxon>
        <taxon>Lachnospiraceae</taxon>
        <taxon>Cuneatibacter</taxon>
    </lineage>
</organism>
<evidence type="ECO:0000259" key="2">
    <source>
        <dbReference type="Pfam" id="PF04892"/>
    </source>
</evidence>
<evidence type="ECO:0000256" key="1">
    <source>
        <dbReference type="SAM" id="Phobius"/>
    </source>
</evidence>
<keyword evidence="1" id="KW-1133">Transmembrane helix</keyword>